<keyword evidence="3" id="KW-1185">Reference proteome</keyword>
<evidence type="ECO:0000256" key="1">
    <source>
        <dbReference type="SAM" id="MobiDB-lite"/>
    </source>
</evidence>
<evidence type="ECO:0000313" key="2">
    <source>
        <dbReference type="EMBL" id="CAI5780457.1"/>
    </source>
</evidence>
<accession>A0AA35PD93</accession>
<gene>
    <name evidence="2" type="ORF">PODLI_1B026636</name>
</gene>
<dbReference type="Proteomes" id="UP001178461">
    <property type="component" value="Chromosome 7"/>
</dbReference>
<dbReference type="AlphaFoldDB" id="A0AA35PD93"/>
<proteinExistence type="predicted"/>
<reference evidence="2" key="1">
    <citation type="submission" date="2022-12" db="EMBL/GenBank/DDBJ databases">
        <authorList>
            <person name="Alioto T."/>
            <person name="Alioto T."/>
            <person name="Gomez Garrido J."/>
        </authorList>
    </citation>
    <scope>NUCLEOTIDE SEQUENCE</scope>
</reference>
<dbReference type="EMBL" id="OX395132">
    <property type="protein sequence ID" value="CAI5780457.1"/>
    <property type="molecule type" value="Genomic_DNA"/>
</dbReference>
<sequence>MAANVFGVLGGEGAPPQPWLSLPSAGPAPVYVTPLRANSGSVPPPDSARGARGPGRSCWGFTSGVNVKLR</sequence>
<name>A0AA35PD93_9SAUR</name>
<organism evidence="2 3">
    <name type="scientific">Podarcis lilfordi</name>
    <name type="common">Lilford's wall lizard</name>
    <dbReference type="NCBI Taxonomy" id="74358"/>
    <lineage>
        <taxon>Eukaryota</taxon>
        <taxon>Metazoa</taxon>
        <taxon>Chordata</taxon>
        <taxon>Craniata</taxon>
        <taxon>Vertebrata</taxon>
        <taxon>Euteleostomi</taxon>
        <taxon>Lepidosauria</taxon>
        <taxon>Squamata</taxon>
        <taxon>Bifurcata</taxon>
        <taxon>Unidentata</taxon>
        <taxon>Episquamata</taxon>
        <taxon>Laterata</taxon>
        <taxon>Lacertibaenia</taxon>
        <taxon>Lacertidae</taxon>
        <taxon>Podarcis</taxon>
    </lineage>
</organism>
<evidence type="ECO:0000313" key="3">
    <source>
        <dbReference type="Proteomes" id="UP001178461"/>
    </source>
</evidence>
<protein>
    <submittedName>
        <fullName evidence="2">Uncharacterized protein</fullName>
    </submittedName>
</protein>
<feature type="region of interest" description="Disordered" evidence="1">
    <location>
        <begin position="36"/>
        <end position="57"/>
    </location>
</feature>